<dbReference type="Pfam" id="PF00271">
    <property type="entry name" value="Helicase_C"/>
    <property type="match status" value="1"/>
</dbReference>
<dbReference type="GO" id="GO:0005829">
    <property type="term" value="C:cytosol"/>
    <property type="evidence" value="ECO:0007669"/>
    <property type="project" value="TreeGrafter"/>
</dbReference>
<proteinExistence type="inferred from homology"/>
<feature type="short sequence motif" description="Q motif" evidence="11">
    <location>
        <begin position="5"/>
        <end position="33"/>
    </location>
</feature>
<dbReference type="GO" id="GO:0006401">
    <property type="term" value="P:RNA catabolic process"/>
    <property type="evidence" value="ECO:0007669"/>
    <property type="project" value="UniProtKB-UniRule"/>
</dbReference>
<dbReference type="GO" id="GO:0003724">
    <property type="term" value="F:RNA helicase activity"/>
    <property type="evidence" value="ECO:0007669"/>
    <property type="project" value="UniProtKB-UniRule"/>
</dbReference>
<dbReference type="InterPro" id="IPR012677">
    <property type="entry name" value="Nucleotide-bd_a/b_plait_sf"/>
</dbReference>
<evidence type="ECO:0000256" key="1">
    <source>
        <dbReference type="ARBA" id="ARBA00004496"/>
    </source>
</evidence>
<dbReference type="KEGG" id="meiy:MIN45_P0008"/>
<dbReference type="AlphaFoldDB" id="A0AAU9C761"/>
<feature type="domain" description="Helicase ATP-binding" evidence="12">
    <location>
        <begin position="36"/>
        <end position="207"/>
    </location>
</feature>
<name>A0AAU9C761_9GAMM</name>
<dbReference type="CDD" id="cd18787">
    <property type="entry name" value="SF2_C_DEAD"/>
    <property type="match status" value="1"/>
</dbReference>
<dbReference type="PANTHER" id="PTHR47963:SF8">
    <property type="entry name" value="ATP-DEPENDENT RNA HELICASE DEAD"/>
    <property type="match status" value="1"/>
</dbReference>
<dbReference type="CDD" id="cd12499">
    <property type="entry name" value="RRM_EcCsdA_like"/>
    <property type="match status" value="1"/>
</dbReference>
<evidence type="ECO:0000256" key="4">
    <source>
        <dbReference type="ARBA" id="ARBA00022801"/>
    </source>
</evidence>
<evidence type="ECO:0000256" key="9">
    <source>
        <dbReference type="ARBA" id="ARBA00047984"/>
    </source>
</evidence>
<keyword evidence="16" id="KW-1185">Reference proteome</keyword>
<keyword evidence="6 10" id="KW-0067">ATP-binding</keyword>
<evidence type="ECO:0000259" key="12">
    <source>
        <dbReference type="PROSITE" id="PS51192"/>
    </source>
</evidence>
<dbReference type="EC" id="3.6.4.13" evidence="10"/>
<dbReference type="SUPFAM" id="SSF52540">
    <property type="entry name" value="P-loop containing nucleoside triphosphate hydrolases"/>
    <property type="match status" value="1"/>
</dbReference>
<dbReference type="CDD" id="cd00268">
    <property type="entry name" value="DEADc"/>
    <property type="match status" value="1"/>
</dbReference>
<reference evidence="16" key="1">
    <citation type="journal article" date="2024" name="Int. J. Syst. Evol. Microbiol.">
        <title>Methylomarinovum tepidoasis sp. nov., a moderately thermophilic methanotroph of the family Methylothermaceae isolated from a deep-sea hydrothermal field.</title>
        <authorList>
            <person name="Hirayama H."/>
            <person name="Takaki Y."/>
            <person name="Abe M."/>
            <person name="Miyazaki M."/>
            <person name="Uematsu K."/>
            <person name="Matsui Y."/>
            <person name="Takai K."/>
        </authorList>
    </citation>
    <scope>NUCLEOTIDE SEQUENCE [LARGE SCALE GENOMIC DNA]</scope>
    <source>
        <strain evidence="16">IN45</strain>
    </source>
</reference>
<comment type="similarity">
    <text evidence="10">Belongs to the DEAD box helicase family. DeaD/CsdA subfamily.</text>
</comment>
<evidence type="ECO:0000259" key="14">
    <source>
        <dbReference type="PROSITE" id="PS51195"/>
    </source>
</evidence>
<dbReference type="InterPro" id="IPR050547">
    <property type="entry name" value="DEAD_box_RNA_helicases"/>
</dbReference>
<evidence type="ECO:0000313" key="16">
    <source>
        <dbReference type="Proteomes" id="UP001321450"/>
    </source>
</evidence>
<dbReference type="Pfam" id="PF00270">
    <property type="entry name" value="DEAD"/>
    <property type="match status" value="1"/>
</dbReference>
<evidence type="ECO:0000256" key="11">
    <source>
        <dbReference type="PROSITE-ProRule" id="PRU00552"/>
    </source>
</evidence>
<keyword evidence="3 10" id="KW-0547">Nucleotide-binding</keyword>
<dbReference type="InterPro" id="IPR057325">
    <property type="entry name" value="DeaD_dimer"/>
</dbReference>
<dbReference type="GO" id="GO:0005840">
    <property type="term" value="C:ribosome"/>
    <property type="evidence" value="ECO:0007669"/>
    <property type="project" value="TreeGrafter"/>
</dbReference>
<dbReference type="PROSITE" id="PS00039">
    <property type="entry name" value="DEAD_ATP_HELICASE"/>
    <property type="match status" value="1"/>
</dbReference>
<protein>
    <recommendedName>
        <fullName evidence="10">ATP-dependent RNA helicase DeaD</fullName>
        <ecNumber evidence="10">3.6.4.13</ecNumber>
    </recommendedName>
    <alternativeName>
        <fullName evidence="10">Cold-shock DEAD box protein A</fullName>
    </alternativeName>
</protein>
<evidence type="ECO:0000256" key="6">
    <source>
        <dbReference type="ARBA" id="ARBA00022840"/>
    </source>
</evidence>
<dbReference type="InterPro" id="IPR014014">
    <property type="entry name" value="RNA_helicase_DEAD_Q_motif"/>
</dbReference>
<evidence type="ECO:0000256" key="5">
    <source>
        <dbReference type="ARBA" id="ARBA00022806"/>
    </source>
</evidence>
<dbReference type="Pfam" id="PF25399">
    <property type="entry name" value="DeaD_dimer"/>
    <property type="match status" value="1"/>
</dbReference>
<evidence type="ECO:0000256" key="10">
    <source>
        <dbReference type="HAMAP-Rule" id="MF_00964"/>
    </source>
</evidence>
<dbReference type="RefSeq" id="WP_286292584.1">
    <property type="nucleotide sequence ID" value="NZ_AP024718.1"/>
</dbReference>
<dbReference type="InterPro" id="IPR044742">
    <property type="entry name" value="DEAD/DEAH_RhlB"/>
</dbReference>
<feature type="domain" description="DEAD-box RNA helicase Q" evidence="14">
    <location>
        <begin position="5"/>
        <end position="33"/>
    </location>
</feature>
<dbReference type="InterPro" id="IPR034415">
    <property type="entry name" value="CsdA_RRM"/>
</dbReference>
<dbReference type="InterPro" id="IPR011545">
    <property type="entry name" value="DEAD/DEAH_box_helicase_dom"/>
</dbReference>
<dbReference type="PROSITE" id="PS51195">
    <property type="entry name" value="Q_MOTIF"/>
    <property type="match status" value="1"/>
</dbReference>
<evidence type="ECO:0000313" key="15">
    <source>
        <dbReference type="EMBL" id="BCX87641.1"/>
    </source>
</evidence>
<dbReference type="InterPro" id="IPR028618">
    <property type="entry name" value="DEAD_helicase_DeaD"/>
</dbReference>
<organism evidence="15 16">
    <name type="scientific">Methylomarinovum tepidoasis</name>
    <dbReference type="NCBI Taxonomy" id="2840183"/>
    <lineage>
        <taxon>Bacteria</taxon>
        <taxon>Pseudomonadati</taxon>
        <taxon>Pseudomonadota</taxon>
        <taxon>Gammaproteobacteria</taxon>
        <taxon>Methylococcales</taxon>
        <taxon>Methylothermaceae</taxon>
        <taxon>Methylomarinovum</taxon>
    </lineage>
</organism>
<keyword evidence="7 10" id="KW-0694">RNA-binding</keyword>
<dbReference type="GO" id="GO:0000027">
    <property type="term" value="P:ribosomal large subunit assembly"/>
    <property type="evidence" value="ECO:0007669"/>
    <property type="project" value="UniProtKB-UniRule"/>
</dbReference>
<dbReference type="InterPro" id="IPR014001">
    <property type="entry name" value="Helicase_ATP-bd"/>
</dbReference>
<dbReference type="Gene3D" id="3.40.50.300">
    <property type="entry name" value="P-loop containing nucleotide triphosphate hydrolases"/>
    <property type="match status" value="2"/>
</dbReference>
<dbReference type="Proteomes" id="UP001321450">
    <property type="component" value="Chromosome"/>
</dbReference>
<dbReference type="GO" id="GO:0070417">
    <property type="term" value="P:cellular response to cold"/>
    <property type="evidence" value="ECO:0007669"/>
    <property type="project" value="InterPro"/>
</dbReference>
<keyword evidence="5 10" id="KW-0347">Helicase</keyword>
<dbReference type="HAMAP" id="MF_00964">
    <property type="entry name" value="DEAD_helicase_DeaD"/>
    <property type="match status" value="1"/>
</dbReference>
<dbReference type="PANTHER" id="PTHR47963">
    <property type="entry name" value="DEAD-BOX ATP-DEPENDENT RNA HELICASE 47, MITOCHONDRIAL"/>
    <property type="match status" value="1"/>
</dbReference>
<dbReference type="InterPro" id="IPR000629">
    <property type="entry name" value="RNA-helicase_DEAD-box_CS"/>
</dbReference>
<evidence type="ECO:0000256" key="7">
    <source>
        <dbReference type="ARBA" id="ARBA00022884"/>
    </source>
</evidence>
<dbReference type="SMART" id="SM00490">
    <property type="entry name" value="HELICc"/>
    <property type="match status" value="1"/>
</dbReference>
<dbReference type="FunFam" id="3.40.50.300:FF:000108">
    <property type="entry name" value="ATP-dependent RNA helicase RhlE"/>
    <property type="match status" value="1"/>
</dbReference>
<keyword evidence="4 10" id="KW-0378">Hydrolase</keyword>
<dbReference type="PROSITE" id="PS51194">
    <property type="entry name" value="HELICASE_CTER"/>
    <property type="match status" value="1"/>
</dbReference>
<dbReference type="InterPro" id="IPR005580">
    <property type="entry name" value="DbpA/CsdA_RNA-bd_dom"/>
</dbReference>
<dbReference type="InterPro" id="IPR027417">
    <property type="entry name" value="P-loop_NTPase"/>
</dbReference>
<dbReference type="GO" id="GO:0016787">
    <property type="term" value="F:hydrolase activity"/>
    <property type="evidence" value="ECO:0007669"/>
    <property type="project" value="UniProtKB-KW"/>
</dbReference>
<keyword evidence="8 10" id="KW-0346">Stress response</keyword>
<dbReference type="Gene3D" id="3.30.70.330">
    <property type="match status" value="1"/>
</dbReference>
<comment type="catalytic activity">
    <reaction evidence="9 10">
        <text>ATP + H2O = ADP + phosphate + H(+)</text>
        <dbReference type="Rhea" id="RHEA:13065"/>
        <dbReference type="ChEBI" id="CHEBI:15377"/>
        <dbReference type="ChEBI" id="CHEBI:15378"/>
        <dbReference type="ChEBI" id="CHEBI:30616"/>
        <dbReference type="ChEBI" id="CHEBI:43474"/>
        <dbReference type="ChEBI" id="CHEBI:456216"/>
        <dbReference type="EC" id="3.6.4.13"/>
    </reaction>
</comment>
<feature type="domain" description="Helicase C-terminal" evidence="13">
    <location>
        <begin position="231"/>
        <end position="378"/>
    </location>
</feature>
<dbReference type="GO" id="GO:0033592">
    <property type="term" value="F:RNA strand annealing activity"/>
    <property type="evidence" value="ECO:0007669"/>
    <property type="project" value="TreeGrafter"/>
</dbReference>
<dbReference type="Pfam" id="PF03880">
    <property type="entry name" value="DbpA"/>
    <property type="match status" value="1"/>
</dbReference>
<gene>
    <name evidence="10" type="primary">deaD</name>
    <name evidence="10" type="synonym">csdA</name>
    <name evidence="15" type="ORF">MIN45_P0008</name>
</gene>
<dbReference type="GO" id="GO:0005524">
    <property type="term" value="F:ATP binding"/>
    <property type="evidence" value="ECO:0007669"/>
    <property type="project" value="UniProtKB-UniRule"/>
</dbReference>
<dbReference type="FunFam" id="3.30.70.330:FF:000068">
    <property type="entry name" value="ATP-dependent RNA helicase DeaD"/>
    <property type="match status" value="1"/>
</dbReference>
<keyword evidence="2 10" id="KW-0963">Cytoplasm</keyword>
<dbReference type="SMART" id="SM00487">
    <property type="entry name" value="DEXDc"/>
    <property type="match status" value="1"/>
</dbReference>
<dbReference type="EMBL" id="AP024718">
    <property type="protein sequence ID" value="BCX87641.1"/>
    <property type="molecule type" value="Genomic_DNA"/>
</dbReference>
<evidence type="ECO:0000259" key="13">
    <source>
        <dbReference type="PROSITE" id="PS51194"/>
    </source>
</evidence>
<sequence>MSEISTFASFDLPEAVLSAVRQAGYESPTPIQAATIPHVLEGRDVIAQAQTGTGKTAAFALPLLARIDIDDPRPQVLVLTPTRELALQVAEAFQTYAANLPELHVLPIYGGQEYGRQLRALRRGVHVVVGTPGRIMDHMRRGTLDLSSLHTLVLDEADEMLRMGFVDDVDWILEQTPAERQVALFSATMPAPIRRIAQRHLRDPEEIKIQVKAATADTVRQRYCLLSPHAKLDALTRILEAEDFEAVILFVRTKTATVELAEKLAARGYAVAPLNGDIPQNQRQRTVEQLKSGRLDVIVATDVAARGLDVQRITHVINYDVPLDTESYVHRIGRTGRAGRSGDAILFVTPREKRLLRAIERATRKAIEPMELPTAETINSQRMAKFQQRISDTLANQDVGFFRELLQQYEQEHNVPALDIAAALATLLQGDEPLLLDEKALRAGPNRERRPANGERMTLKRRSRRDAVEMASYRIEVGRNHGVRPGNIMGAIANEVGLDSRFIGRIDIHDDFSTVDLPDGMPQEVLRTLKKVWVAGRPLNISKA</sequence>
<comment type="subcellular location">
    <subcellularLocation>
        <location evidence="1 10">Cytoplasm</location>
    </subcellularLocation>
</comment>
<evidence type="ECO:0000256" key="2">
    <source>
        <dbReference type="ARBA" id="ARBA00022490"/>
    </source>
</evidence>
<comment type="function">
    <text evidence="10">DEAD-box RNA helicase involved in various cellular processes at low temperature, including ribosome biogenesis, mRNA degradation and translation initiation.</text>
</comment>
<dbReference type="PROSITE" id="PS51192">
    <property type="entry name" value="HELICASE_ATP_BIND_1"/>
    <property type="match status" value="1"/>
</dbReference>
<evidence type="ECO:0000256" key="3">
    <source>
        <dbReference type="ARBA" id="ARBA00022741"/>
    </source>
</evidence>
<evidence type="ECO:0000256" key="8">
    <source>
        <dbReference type="ARBA" id="ARBA00023016"/>
    </source>
</evidence>
<accession>A0AAU9C761</accession>
<dbReference type="InterPro" id="IPR001650">
    <property type="entry name" value="Helicase_C-like"/>
</dbReference>